<sequence>MTPAVTLTFDDGPDPVWTPAVLDALDAAGARATFFVIAPRAAAHPALLERMHRAGHTVELHCDRHVRHTELREDQLAADTVTALARLDELGVRPRLWRAPWGITTPASEAVARAHGLRLVHWTADTEDWAGHAPDTMLRRVEDAICDGAVVLAHDGLGPGATRTGCANTVAVIGPLAALAADRGLRCEPLTSGAVATP</sequence>
<gene>
    <name evidence="2" type="ORF">NBH00_07730</name>
</gene>
<dbReference type="EMBL" id="CP098502">
    <property type="protein sequence ID" value="UTI66084.1"/>
    <property type="molecule type" value="Genomic_DNA"/>
</dbReference>
<proteinExistence type="predicted"/>
<evidence type="ECO:0000313" key="2">
    <source>
        <dbReference type="EMBL" id="UTI66084.1"/>
    </source>
</evidence>
<dbReference type="PROSITE" id="PS51677">
    <property type="entry name" value="NODB"/>
    <property type="match status" value="1"/>
</dbReference>
<evidence type="ECO:0000313" key="3">
    <source>
        <dbReference type="Proteomes" id="UP001056035"/>
    </source>
</evidence>
<dbReference type="PANTHER" id="PTHR10587">
    <property type="entry name" value="GLYCOSYL TRANSFERASE-RELATED"/>
    <property type="match status" value="1"/>
</dbReference>
<organism evidence="2 3">
    <name type="scientific">Paraconexibacter antarcticus</name>
    <dbReference type="NCBI Taxonomy" id="2949664"/>
    <lineage>
        <taxon>Bacteria</taxon>
        <taxon>Bacillati</taxon>
        <taxon>Actinomycetota</taxon>
        <taxon>Thermoleophilia</taxon>
        <taxon>Solirubrobacterales</taxon>
        <taxon>Paraconexibacteraceae</taxon>
        <taxon>Paraconexibacter</taxon>
    </lineage>
</organism>
<dbReference type="InterPro" id="IPR050248">
    <property type="entry name" value="Polysacc_deacetylase_ArnD"/>
</dbReference>
<dbReference type="PANTHER" id="PTHR10587:SF137">
    <property type="entry name" value="4-DEOXY-4-FORMAMIDO-L-ARABINOSE-PHOSPHOUNDECAPRENOL DEFORMYLASE ARND-RELATED"/>
    <property type="match status" value="1"/>
</dbReference>
<dbReference type="InterPro" id="IPR011330">
    <property type="entry name" value="Glyco_hydro/deAcase_b/a-brl"/>
</dbReference>
<dbReference type="Pfam" id="PF01522">
    <property type="entry name" value="Polysacc_deac_1"/>
    <property type="match status" value="1"/>
</dbReference>
<keyword evidence="3" id="KW-1185">Reference proteome</keyword>
<evidence type="ECO:0000259" key="1">
    <source>
        <dbReference type="PROSITE" id="PS51677"/>
    </source>
</evidence>
<accession>A0ABY5DZU3</accession>
<dbReference type="Proteomes" id="UP001056035">
    <property type="component" value="Chromosome"/>
</dbReference>
<feature type="domain" description="NodB homology" evidence="1">
    <location>
        <begin position="3"/>
        <end position="188"/>
    </location>
</feature>
<dbReference type="Gene3D" id="3.20.20.370">
    <property type="entry name" value="Glycoside hydrolase/deacetylase"/>
    <property type="match status" value="1"/>
</dbReference>
<name>A0ABY5DZU3_9ACTN</name>
<protein>
    <submittedName>
        <fullName evidence="2">Polysaccharide deacetylase family protein</fullName>
    </submittedName>
</protein>
<dbReference type="SUPFAM" id="SSF88713">
    <property type="entry name" value="Glycoside hydrolase/deacetylase"/>
    <property type="match status" value="1"/>
</dbReference>
<dbReference type="InterPro" id="IPR002509">
    <property type="entry name" value="NODB_dom"/>
</dbReference>
<dbReference type="RefSeq" id="WP_254572762.1">
    <property type="nucleotide sequence ID" value="NZ_CP098502.1"/>
</dbReference>
<reference evidence="2 3" key="1">
    <citation type="submission" date="2022-06" db="EMBL/GenBank/DDBJ databases">
        <title>Paraconexibacter antarcticus.</title>
        <authorList>
            <person name="Kim C.S."/>
        </authorList>
    </citation>
    <scope>NUCLEOTIDE SEQUENCE [LARGE SCALE GENOMIC DNA]</scope>
    <source>
        <strain evidence="2 3">02-257</strain>
    </source>
</reference>